<dbReference type="EMBL" id="BAAAPF010000004">
    <property type="protein sequence ID" value="GAA2108877.1"/>
    <property type="molecule type" value="Genomic_DNA"/>
</dbReference>
<dbReference type="RefSeq" id="WP_344287375.1">
    <property type="nucleotide sequence ID" value="NZ_BAAAPF010000004.1"/>
</dbReference>
<evidence type="ECO:0000256" key="1">
    <source>
        <dbReference type="SAM" id="MobiDB-lite"/>
    </source>
</evidence>
<dbReference type="InterPro" id="IPR001387">
    <property type="entry name" value="Cro/C1-type_HTH"/>
</dbReference>
<comment type="caution">
    <text evidence="3">The sequence shown here is derived from an EMBL/GenBank/DDBJ whole genome shotgun (WGS) entry which is preliminary data.</text>
</comment>
<feature type="region of interest" description="Disordered" evidence="1">
    <location>
        <begin position="216"/>
        <end position="244"/>
    </location>
</feature>
<feature type="domain" description="HTH cro/C1-type" evidence="2">
    <location>
        <begin position="18"/>
        <end position="78"/>
    </location>
</feature>
<evidence type="ECO:0000259" key="2">
    <source>
        <dbReference type="PROSITE" id="PS50943"/>
    </source>
</evidence>
<name>A0ABN2XCV3_9ACTN</name>
<dbReference type="CDD" id="cd00093">
    <property type="entry name" value="HTH_XRE"/>
    <property type="match status" value="1"/>
</dbReference>
<dbReference type="InterPro" id="IPR010982">
    <property type="entry name" value="Lambda_DNA-bd_dom_sf"/>
</dbReference>
<dbReference type="Pfam" id="PF13560">
    <property type="entry name" value="HTH_31"/>
    <property type="match status" value="1"/>
</dbReference>
<dbReference type="Proteomes" id="UP001500443">
    <property type="component" value="Unassembled WGS sequence"/>
</dbReference>
<reference evidence="3 4" key="1">
    <citation type="journal article" date="2019" name="Int. J. Syst. Evol. Microbiol.">
        <title>The Global Catalogue of Microorganisms (GCM) 10K type strain sequencing project: providing services to taxonomists for standard genome sequencing and annotation.</title>
        <authorList>
            <consortium name="The Broad Institute Genomics Platform"/>
            <consortium name="The Broad Institute Genome Sequencing Center for Infectious Disease"/>
            <person name="Wu L."/>
            <person name="Ma J."/>
        </authorList>
    </citation>
    <scope>NUCLEOTIDE SEQUENCE [LARGE SCALE GENOMIC DNA]</scope>
    <source>
        <strain evidence="3 4">JCM 15481</strain>
    </source>
</reference>
<keyword evidence="4" id="KW-1185">Reference proteome</keyword>
<gene>
    <name evidence="3" type="ORF">GCM10009802_04960</name>
</gene>
<protein>
    <recommendedName>
        <fullName evidence="2">HTH cro/C1-type domain-containing protein</fullName>
    </recommendedName>
</protein>
<organism evidence="3 4">
    <name type="scientific">Streptomyces synnematoformans</name>
    <dbReference type="NCBI Taxonomy" id="415721"/>
    <lineage>
        <taxon>Bacteria</taxon>
        <taxon>Bacillati</taxon>
        <taxon>Actinomycetota</taxon>
        <taxon>Actinomycetes</taxon>
        <taxon>Kitasatosporales</taxon>
        <taxon>Streptomycetaceae</taxon>
        <taxon>Streptomyces</taxon>
    </lineage>
</organism>
<dbReference type="SUPFAM" id="SSF47413">
    <property type="entry name" value="lambda repressor-like DNA-binding domains"/>
    <property type="match status" value="1"/>
</dbReference>
<evidence type="ECO:0000313" key="3">
    <source>
        <dbReference type="EMBL" id="GAA2108877.1"/>
    </source>
</evidence>
<dbReference type="PROSITE" id="PS50943">
    <property type="entry name" value="HTH_CROC1"/>
    <property type="match status" value="1"/>
</dbReference>
<proteinExistence type="predicted"/>
<evidence type="ECO:0000313" key="4">
    <source>
        <dbReference type="Proteomes" id="UP001500443"/>
    </source>
</evidence>
<dbReference type="Gene3D" id="1.10.260.40">
    <property type="entry name" value="lambda repressor-like DNA-binding domains"/>
    <property type="match status" value="1"/>
</dbReference>
<accession>A0ABN2XCV3</accession>
<sequence length="244" mass="26961">MEQPDWMARVGTGVAREIRRHRLAAGMSAQQLSDACAKLGAPVPRTVISNIENGRRVNVSVAEVLVIARALGQPPGALVFPAGYVGEVEYLPEKKTDPLRALDWWSGEHLPPDARVPLSRAGESPASAFYPEGSDQAERWAINIMRRHRDAVNRIRAHYRSAWESEILEKTGGEPDNTSAVAREVAKNLEYYLYDLREEMARVGLIVPKLPPGMQIAKRPEEETGDGDGGGSLWTQRYDGPPPF</sequence>
<dbReference type="SMART" id="SM00530">
    <property type="entry name" value="HTH_XRE"/>
    <property type="match status" value="1"/>
</dbReference>